<comment type="caution">
    <text evidence="7">The sequence shown here is derived from an EMBL/GenBank/DDBJ whole genome shotgun (WGS) entry which is preliminary data.</text>
</comment>
<dbReference type="GO" id="GO:0015846">
    <property type="term" value="P:polyamine transport"/>
    <property type="evidence" value="ECO:0007669"/>
    <property type="project" value="InterPro"/>
</dbReference>
<evidence type="ECO:0000256" key="5">
    <source>
        <dbReference type="PIRNR" id="PIRNR019574"/>
    </source>
</evidence>
<organism evidence="7 8">
    <name type="scientific">Borborobacter arsenicus</name>
    <dbReference type="NCBI Taxonomy" id="1851146"/>
    <lineage>
        <taxon>Bacteria</taxon>
        <taxon>Pseudomonadati</taxon>
        <taxon>Pseudomonadota</taxon>
        <taxon>Alphaproteobacteria</taxon>
        <taxon>Hyphomicrobiales</taxon>
        <taxon>Phyllobacteriaceae</taxon>
        <taxon>Borborobacter</taxon>
    </lineage>
</organism>
<name>A0A432V131_9HYPH</name>
<evidence type="ECO:0000256" key="4">
    <source>
        <dbReference type="ARBA" id="ARBA00022764"/>
    </source>
</evidence>
<dbReference type="GO" id="GO:0042597">
    <property type="term" value="C:periplasmic space"/>
    <property type="evidence" value="ECO:0007669"/>
    <property type="project" value="UniProtKB-SubCell"/>
</dbReference>
<dbReference type="OrthoDB" id="9769319at2"/>
<sequence length="346" mass="37650">MRISKILTALAAGTMLTATTMAAQAEGKLNIYNWAGYTPPELVEKFEKETGIDVTIDTYDSNETLLAKLKAGGGGYDIIVTAHTFIEVNAKEGLIQKFNPKDLPNYKYLDKKFVDPSWDPESQYSLPYQWGTTSFAVDTAVYDKPIDSFETLFNPPAELAGKVGMLKGGSDLIAMAELYLGVPLCSEDPAEMQKVLDLLLAQKQSVKVYAGAAALRDQMVSGEIAMTSNYSGQVQRARAEKKTVQYVYPKEGVIAWVDALAIPADAKNLENARKFADFLLAPENAGALSNHAGYANGSAGSEEFMKPELIEAPELHVPEGIKTEPMKTCSPAANELEAQIMTQLMQ</sequence>
<dbReference type="InterPro" id="IPR006059">
    <property type="entry name" value="SBP"/>
</dbReference>
<evidence type="ECO:0000313" key="8">
    <source>
        <dbReference type="Proteomes" id="UP000281647"/>
    </source>
</evidence>
<evidence type="ECO:0000313" key="7">
    <source>
        <dbReference type="EMBL" id="RUM95805.1"/>
    </source>
</evidence>
<dbReference type="PIRSF" id="PIRSF019574">
    <property type="entry name" value="Periplasmic_polyamine_BP"/>
    <property type="match status" value="1"/>
</dbReference>
<keyword evidence="4 5" id="KW-0574">Periplasm</keyword>
<dbReference type="PRINTS" id="PR00909">
    <property type="entry name" value="SPERMDNBNDNG"/>
</dbReference>
<dbReference type="AlphaFoldDB" id="A0A432V131"/>
<keyword evidence="3 6" id="KW-0732">Signal</keyword>
<dbReference type="SUPFAM" id="SSF53850">
    <property type="entry name" value="Periplasmic binding protein-like II"/>
    <property type="match status" value="1"/>
</dbReference>
<comment type="subcellular location">
    <subcellularLocation>
        <location evidence="1 5">Periplasm</location>
    </subcellularLocation>
</comment>
<dbReference type="Gene3D" id="3.40.190.10">
    <property type="entry name" value="Periplasmic binding protein-like II"/>
    <property type="match status" value="2"/>
</dbReference>
<comment type="function">
    <text evidence="5">Required for the activity of the bacterial periplasmic transport system of putrescine.</text>
</comment>
<dbReference type="PANTHER" id="PTHR30222">
    <property type="entry name" value="SPERMIDINE/PUTRESCINE-BINDING PERIPLASMIC PROTEIN"/>
    <property type="match status" value="1"/>
</dbReference>
<proteinExistence type="inferred from homology"/>
<accession>A0A432V131</accession>
<keyword evidence="2 5" id="KW-0813">Transport</keyword>
<protein>
    <recommendedName>
        <fullName evidence="5">Putrescine-binding periplasmic protein</fullName>
    </recommendedName>
</protein>
<feature type="chain" id="PRO_5019439680" description="Putrescine-binding periplasmic protein" evidence="6">
    <location>
        <begin position="26"/>
        <end position="346"/>
    </location>
</feature>
<comment type="similarity">
    <text evidence="5">Belongs to the bacterial solute-binding protein PotD/PotF family.</text>
</comment>
<evidence type="ECO:0000256" key="6">
    <source>
        <dbReference type="SAM" id="SignalP"/>
    </source>
</evidence>
<dbReference type="RefSeq" id="WP_128625478.1">
    <property type="nucleotide sequence ID" value="NZ_ML133514.1"/>
</dbReference>
<evidence type="ECO:0000256" key="1">
    <source>
        <dbReference type="ARBA" id="ARBA00004418"/>
    </source>
</evidence>
<dbReference type="InterPro" id="IPR001188">
    <property type="entry name" value="Sperm_putr-bd"/>
</dbReference>
<evidence type="ECO:0000256" key="3">
    <source>
        <dbReference type="ARBA" id="ARBA00022729"/>
    </source>
</evidence>
<dbReference type="Proteomes" id="UP000281647">
    <property type="component" value="Unassembled WGS sequence"/>
</dbReference>
<gene>
    <name evidence="7" type="ORF">EET67_21175</name>
</gene>
<dbReference type="PANTHER" id="PTHR30222:SF12">
    <property type="entry name" value="NORSPERMIDINE SENSOR"/>
    <property type="match status" value="1"/>
</dbReference>
<dbReference type="Pfam" id="PF13416">
    <property type="entry name" value="SBP_bac_8"/>
    <property type="match status" value="1"/>
</dbReference>
<reference evidence="7 8" key="1">
    <citation type="submission" date="2018-11" db="EMBL/GenBank/DDBJ databases">
        <title>Pseudaminobacter arsenicus sp. nov., an arsenic-resistant bacterium isolated from arsenic-rich aquifers.</title>
        <authorList>
            <person name="Mu Y."/>
        </authorList>
    </citation>
    <scope>NUCLEOTIDE SEQUENCE [LARGE SCALE GENOMIC DNA]</scope>
    <source>
        <strain evidence="7 8">CB3</strain>
    </source>
</reference>
<dbReference type="GO" id="GO:0019808">
    <property type="term" value="F:polyamine binding"/>
    <property type="evidence" value="ECO:0007669"/>
    <property type="project" value="InterPro"/>
</dbReference>
<evidence type="ECO:0000256" key="2">
    <source>
        <dbReference type="ARBA" id="ARBA00022448"/>
    </source>
</evidence>
<keyword evidence="8" id="KW-1185">Reference proteome</keyword>
<feature type="signal peptide" evidence="6">
    <location>
        <begin position="1"/>
        <end position="25"/>
    </location>
</feature>
<dbReference type="EMBL" id="RKST01000030">
    <property type="protein sequence ID" value="RUM95805.1"/>
    <property type="molecule type" value="Genomic_DNA"/>
</dbReference>